<sequence length="218" mass="24023">MNRREFSAQALSAGVAAACAGLSPLALAQQGTAPVEGKHYVKLNQPVPVAGGKIEVIEFFWYGCPHCNEFEPMLDAWSKQLPSDVAFRRVPVAFRAEPFVMHQKIFYALDEMGLIPTMQRKVFYAIHGRHMRLDKPPEIGDYMQSQGVDSVKFLERLDSFSVQSKAKQAAKLAADYKIDGVPAIGIQGRFYTSGGLVGNMEGVIAVSNFLIDKVRNKG</sequence>
<dbReference type="OrthoDB" id="9784896at2"/>
<keyword evidence="4 7" id="KW-0574">Periplasm</keyword>
<dbReference type="PANTHER" id="PTHR35891:SF3">
    <property type="entry name" value="THIOL:DISULFIDE INTERCHANGE PROTEIN DSBL"/>
    <property type="match status" value="1"/>
</dbReference>
<dbReference type="GO" id="GO:0015036">
    <property type="term" value="F:disulfide oxidoreductase activity"/>
    <property type="evidence" value="ECO:0007669"/>
    <property type="project" value="UniProtKB-ARBA"/>
</dbReference>
<keyword evidence="3 9" id="KW-0732">Signal</keyword>
<evidence type="ECO:0000256" key="2">
    <source>
        <dbReference type="ARBA" id="ARBA00005791"/>
    </source>
</evidence>
<evidence type="ECO:0000256" key="9">
    <source>
        <dbReference type="SAM" id="SignalP"/>
    </source>
</evidence>
<feature type="chain" id="PRO_5018234642" description="Thiol:disulfide interchange protein" evidence="9">
    <location>
        <begin position="29"/>
        <end position="218"/>
    </location>
</feature>
<dbReference type="InterPro" id="IPR013766">
    <property type="entry name" value="Thioredoxin_domain"/>
</dbReference>
<comment type="caution">
    <text evidence="11">The sequence shown here is derived from an EMBL/GenBank/DDBJ whole genome shotgun (WGS) entry which is preliminary data.</text>
</comment>
<dbReference type="AlphaFoldDB" id="A0A3N7HQM1"/>
<keyword evidence="12" id="KW-1185">Reference proteome</keyword>
<comment type="subcellular location">
    <subcellularLocation>
        <location evidence="1 7">Periplasm</location>
    </subcellularLocation>
</comment>
<organism evidence="11 12">
    <name type="scientific">Piscinibacter terrae</name>
    <dbReference type="NCBI Taxonomy" id="2496871"/>
    <lineage>
        <taxon>Bacteria</taxon>
        <taxon>Pseudomonadati</taxon>
        <taxon>Pseudomonadota</taxon>
        <taxon>Betaproteobacteria</taxon>
        <taxon>Burkholderiales</taxon>
        <taxon>Sphaerotilaceae</taxon>
        <taxon>Piscinibacter</taxon>
    </lineage>
</organism>
<proteinExistence type="inferred from homology"/>
<dbReference type="InterPro" id="IPR023205">
    <property type="entry name" value="DsbA/DsbL"/>
</dbReference>
<evidence type="ECO:0000313" key="12">
    <source>
        <dbReference type="Proteomes" id="UP000267464"/>
    </source>
</evidence>
<dbReference type="Gene3D" id="3.40.30.10">
    <property type="entry name" value="Glutaredoxin"/>
    <property type="match status" value="2"/>
</dbReference>
<protein>
    <recommendedName>
        <fullName evidence="7">Thiol:disulfide interchange protein</fullName>
    </recommendedName>
</protein>
<dbReference type="InterPro" id="IPR050824">
    <property type="entry name" value="Thiol_disulfide_DsbA"/>
</dbReference>
<evidence type="ECO:0000256" key="4">
    <source>
        <dbReference type="ARBA" id="ARBA00022764"/>
    </source>
</evidence>
<dbReference type="PIRSF" id="PIRSF001488">
    <property type="entry name" value="Tdi_protein"/>
    <property type="match status" value="1"/>
</dbReference>
<feature type="disulfide bond" description="Redox-active" evidence="8">
    <location>
        <begin position="64"/>
        <end position="67"/>
    </location>
</feature>
<comment type="similarity">
    <text evidence="2">Belongs to the thioredoxin family. DsbA subfamily.</text>
</comment>
<dbReference type="CDD" id="cd03019">
    <property type="entry name" value="DsbA_DsbA"/>
    <property type="match status" value="1"/>
</dbReference>
<dbReference type="PANTHER" id="PTHR35891">
    <property type="entry name" value="THIOL:DISULFIDE INTERCHANGE PROTEIN DSBA"/>
    <property type="match status" value="1"/>
</dbReference>
<reference evidence="11 12" key="2">
    <citation type="submission" date="2018-12" db="EMBL/GenBank/DDBJ databases">
        <title>Rhizobacter gummiphilus sp. nov., a rubber-degrading bacterium isolated from the soil of a botanical garden in Japan.</title>
        <authorList>
            <person name="Shunsuke S.S."/>
        </authorList>
    </citation>
    <scope>NUCLEOTIDE SEQUENCE [LARGE SCALE GENOMIC DNA]</scope>
    <source>
        <strain evidence="11 12">S-16</strain>
    </source>
</reference>
<dbReference type="Proteomes" id="UP000267464">
    <property type="component" value="Unassembled WGS sequence"/>
</dbReference>
<dbReference type="InterPro" id="IPR001853">
    <property type="entry name" value="DSBA-like_thioredoxin_dom"/>
</dbReference>
<accession>A0A3N7HQM1</accession>
<dbReference type="PROSITE" id="PS51257">
    <property type="entry name" value="PROKAR_LIPOPROTEIN"/>
    <property type="match status" value="1"/>
</dbReference>
<reference evidence="11 12" key="1">
    <citation type="submission" date="2018-08" db="EMBL/GenBank/DDBJ databases">
        <authorList>
            <person name="Khan S.A."/>
            <person name="Jeon C.O."/>
            <person name="Chun B.H."/>
            <person name="Jeong S.E."/>
        </authorList>
    </citation>
    <scope>NUCLEOTIDE SEQUENCE [LARGE SCALE GENOMIC DNA]</scope>
    <source>
        <strain evidence="11 12">S-16</strain>
    </source>
</reference>
<dbReference type="GO" id="GO:0042597">
    <property type="term" value="C:periplasmic space"/>
    <property type="evidence" value="ECO:0007669"/>
    <property type="project" value="UniProtKB-SubCell"/>
</dbReference>
<evidence type="ECO:0000256" key="7">
    <source>
        <dbReference type="PIRNR" id="PIRNR001488"/>
    </source>
</evidence>
<evidence type="ECO:0000256" key="8">
    <source>
        <dbReference type="PIRSR" id="PIRSR001488-1"/>
    </source>
</evidence>
<evidence type="ECO:0000256" key="1">
    <source>
        <dbReference type="ARBA" id="ARBA00004418"/>
    </source>
</evidence>
<name>A0A3N7HQM1_9BURK</name>
<evidence type="ECO:0000256" key="6">
    <source>
        <dbReference type="ARBA" id="ARBA00023284"/>
    </source>
</evidence>
<keyword evidence="5 7" id="KW-1015">Disulfide bond</keyword>
<dbReference type="PROSITE" id="PS51352">
    <property type="entry name" value="THIOREDOXIN_2"/>
    <property type="match status" value="1"/>
</dbReference>
<feature type="domain" description="Thioredoxin" evidence="10">
    <location>
        <begin position="11"/>
        <end position="162"/>
    </location>
</feature>
<dbReference type="Pfam" id="PF01323">
    <property type="entry name" value="DSBA"/>
    <property type="match status" value="1"/>
</dbReference>
<keyword evidence="6" id="KW-0676">Redox-active center</keyword>
<evidence type="ECO:0000256" key="5">
    <source>
        <dbReference type="ARBA" id="ARBA00023157"/>
    </source>
</evidence>
<dbReference type="SUPFAM" id="SSF52833">
    <property type="entry name" value="Thioredoxin-like"/>
    <property type="match status" value="1"/>
</dbReference>
<dbReference type="RefSeq" id="WP_124541074.1">
    <property type="nucleotide sequence ID" value="NZ_QUSW01000003.1"/>
</dbReference>
<dbReference type="EMBL" id="QUSW01000003">
    <property type="protein sequence ID" value="RQP24538.1"/>
    <property type="molecule type" value="Genomic_DNA"/>
</dbReference>
<evidence type="ECO:0000256" key="3">
    <source>
        <dbReference type="ARBA" id="ARBA00022729"/>
    </source>
</evidence>
<dbReference type="InterPro" id="IPR017937">
    <property type="entry name" value="Thioredoxin_CS"/>
</dbReference>
<feature type="signal peptide" evidence="9">
    <location>
        <begin position="1"/>
        <end position="28"/>
    </location>
</feature>
<dbReference type="InterPro" id="IPR036249">
    <property type="entry name" value="Thioredoxin-like_sf"/>
</dbReference>
<evidence type="ECO:0000259" key="10">
    <source>
        <dbReference type="PROSITE" id="PS51352"/>
    </source>
</evidence>
<gene>
    <name evidence="11" type="ORF">DZC73_14745</name>
</gene>
<evidence type="ECO:0000313" key="11">
    <source>
        <dbReference type="EMBL" id="RQP24538.1"/>
    </source>
</evidence>
<dbReference type="PROSITE" id="PS00194">
    <property type="entry name" value="THIOREDOXIN_1"/>
    <property type="match status" value="1"/>
</dbReference>